<dbReference type="HOGENOM" id="CLU_2972992_0_0_7"/>
<evidence type="ECO:0000313" key="2">
    <source>
        <dbReference type="Proteomes" id="UP000002420"/>
    </source>
</evidence>
<dbReference type="Proteomes" id="UP000002420">
    <property type="component" value="Chromosome"/>
</dbReference>
<dbReference type="KEGG" id="glo:Glov_2334"/>
<proteinExistence type="predicted"/>
<sequence length="58" mass="6586">METTITSTVDDMHSDIDKARLLLELGRNEELLKLLLPQIASQDEPEAGYRLSVFALQR</sequence>
<dbReference type="STRING" id="398767.Glov_2334"/>
<organism evidence="1 2">
    <name type="scientific">Trichlorobacter lovleyi (strain ATCC BAA-1151 / DSM 17278 / SZ)</name>
    <name type="common">Geobacter lovleyi</name>
    <dbReference type="NCBI Taxonomy" id="398767"/>
    <lineage>
        <taxon>Bacteria</taxon>
        <taxon>Pseudomonadati</taxon>
        <taxon>Thermodesulfobacteriota</taxon>
        <taxon>Desulfuromonadia</taxon>
        <taxon>Geobacterales</taxon>
        <taxon>Geobacteraceae</taxon>
        <taxon>Trichlorobacter</taxon>
    </lineage>
</organism>
<name>B3E563_TRIL1</name>
<keyword evidence="2" id="KW-1185">Reference proteome</keyword>
<gene>
    <name evidence="1" type="ordered locus">Glov_2334</name>
</gene>
<protein>
    <submittedName>
        <fullName evidence="1">Uncharacterized protein</fullName>
    </submittedName>
</protein>
<reference evidence="1 2" key="1">
    <citation type="submission" date="2008-05" db="EMBL/GenBank/DDBJ databases">
        <title>Complete sequence of chromosome of Geobacter lovleyi SZ.</title>
        <authorList>
            <consortium name="US DOE Joint Genome Institute"/>
            <person name="Lucas S."/>
            <person name="Copeland A."/>
            <person name="Lapidus A."/>
            <person name="Glavina del Rio T."/>
            <person name="Dalin E."/>
            <person name="Tice H."/>
            <person name="Bruce D."/>
            <person name="Goodwin L."/>
            <person name="Pitluck S."/>
            <person name="Chertkov O."/>
            <person name="Meincke L."/>
            <person name="Brettin T."/>
            <person name="Detter J.C."/>
            <person name="Han C."/>
            <person name="Tapia R."/>
            <person name="Kuske C.R."/>
            <person name="Schmutz J."/>
            <person name="Larimer F."/>
            <person name="Land M."/>
            <person name="Hauser L."/>
            <person name="Kyrpides N."/>
            <person name="Mikhailova N."/>
            <person name="Sung Y."/>
            <person name="Fletcher K.E."/>
            <person name="Ritalahti K.M."/>
            <person name="Loeffler F.E."/>
            <person name="Richardson P."/>
        </authorList>
    </citation>
    <scope>NUCLEOTIDE SEQUENCE [LARGE SCALE GENOMIC DNA]</scope>
    <source>
        <strain evidence="2">ATCC BAA-1151 / DSM 17278 / SZ</strain>
    </source>
</reference>
<dbReference type="AlphaFoldDB" id="B3E563"/>
<evidence type="ECO:0000313" key="1">
    <source>
        <dbReference type="EMBL" id="ACD96050.1"/>
    </source>
</evidence>
<dbReference type="EMBL" id="CP001089">
    <property type="protein sequence ID" value="ACD96050.1"/>
    <property type="molecule type" value="Genomic_DNA"/>
</dbReference>
<dbReference type="RefSeq" id="WP_012470383.1">
    <property type="nucleotide sequence ID" value="NC_010814.1"/>
</dbReference>
<accession>B3E563</accession>